<feature type="compositionally biased region" description="Low complexity" evidence="3">
    <location>
        <begin position="132"/>
        <end position="145"/>
    </location>
</feature>
<dbReference type="Gene3D" id="1.10.150.130">
    <property type="match status" value="1"/>
</dbReference>
<reference evidence="4" key="1">
    <citation type="submission" date="2021-03" db="EMBL/GenBank/DDBJ databases">
        <authorList>
            <person name="Bekaert M."/>
        </authorList>
    </citation>
    <scope>NUCLEOTIDE SEQUENCE</scope>
</reference>
<keyword evidence="2" id="KW-0233">DNA recombination</keyword>
<gene>
    <name evidence="4" type="ORF">MEDL_33371</name>
</gene>
<dbReference type="GO" id="GO:0006310">
    <property type="term" value="P:DNA recombination"/>
    <property type="evidence" value="ECO:0007669"/>
    <property type="project" value="UniProtKB-KW"/>
</dbReference>
<dbReference type="EMBL" id="CAJPWZ010001645">
    <property type="protein sequence ID" value="CAG2219862.1"/>
    <property type="molecule type" value="Genomic_DNA"/>
</dbReference>
<name>A0A8S3SE07_MYTED</name>
<dbReference type="Proteomes" id="UP000683360">
    <property type="component" value="Unassembled WGS sequence"/>
</dbReference>
<evidence type="ECO:0000313" key="5">
    <source>
        <dbReference type="Proteomes" id="UP000683360"/>
    </source>
</evidence>
<evidence type="ECO:0000256" key="1">
    <source>
        <dbReference type="ARBA" id="ARBA00023125"/>
    </source>
</evidence>
<dbReference type="SUPFAM" id="SSF56349">
    <property type="entry name" value="DNA breaking-rejoining enzymes"/>
    <property type="match status" value="1"/>
</dbReference>
<dbReference type="InterPro" id="IPR011010">
    <property type="entry name" value="DNA_brk_join_enz"/>
</dbReference>
<dbReference type="InterPro" id="IPR013762">
    <property type="entry name" value="Integrase-like_cat_sf"/>
</dbReference>
<feature type="region of interest" description="Disordered" evidence="3">
    <location>
        <begin position="118"/>
        <end position="145"/>
    </location>
</feature>
<dbReference type="AlphaFoldDB" id="A0A8S3SE07"/>
<proteinExistence type="predicted"/>
<dbReference type="GO" id="GO:0015074">
    <property type="term" value="P:DNA integration"/>
    <property type="evidence" value="ECO:0007669"/>
    <property type="project" value="InterPro"/>
</dbReference>
<dbReference type="PANTHER" id="PTHR34605">
    <property type="entry name" value="PHAGE_INTEGRASE DOMAIN-CONTAINING PROTEIN"/>
    <property type="match status" value="1"/>
</dbReference>
<protein>
    <recommendedName>
        <fullName evidence="6">Tyr recombinase domain-containing protein</fullName>
    </recommendedName>
</protein>
<dbReference type="OrthoDB" id="6159665at2759"/>
<accession>A0A8S3SE07</accession>
<keyword evidence="1" id="KW-0238">DNA-binding</keyword>
<dbReference type="PANTHER" id="PTHR34605:SF6">
    <property type="entry name" value="TYR RECOMBINASE DOMAIN-CONTAINING PROTEIN"/>
    <property type="match status" value="1"/>
</dbReference>
<dbReference type="Gene3D" id="1.10.443.10">
    <property type="entry name" value="Intergrase catalytic core"/>
    <property type="match status" value="1"/>
</dbReference>
<dbReference type="GO" id="GO:0003677">
    <property type="term" value="F:DNA binding"/>
    <property type="evidence" value="ECO:0007669"/>
    <property type="project" value="UniProtKB-KW"/>
</dbReference>
<evidence type="ECO:0000256" key="2">
    <source>
        <dbReference type="ARBA" id="ARBA00023172"/>
    </source>
</evidence>
<keyword evidence="5" id="KW-1185">Reference proteome</keyword>
<evidence type="ECO:0008006" key="6">
    <source>
        <dbReference type="Google" id="ProtNLM"/>
    </source>
</evidence>
<dbReference type="InterPro" id="IPR010998">
    <property type="entry name" value="Integrase_recombinase_N"/>
</dbReference>
<organism evidence="4 5">
    <name type="scientific">Mytilus edulis</name>
    <name type="common">Blue mussel</name>
    <dbReference type="NCBI Taxonomy" id="6550"/>
    <lineage>
        <taxon>Eukaryota</taxon>
        <taxon>Metazoa</taxon>
        <taxon>Spiralia</taxon>
        <taxon>Lophotrochozoa</taxon>
        <taxon>Mollusca</taxon>
        <taxon>Bivalvia</taxon>
        <taxon>Autobranchia</taxon>
        <taxon>Pteriomorphia</taxon>
        <taxon>Mytilida</taxon>
        <taxon>Mytiloidea</taxon>
        <taxon>Mytilidae</taxon>
        <taxon>Mytilinae</taxon>
        <taxon>Mytilus</taxon>
    </lineage>
</organism>
<evidence type="ECO:0000313" key="4">
    <source>
        <dbReference type="EMBL" id="CAG2219862.1"/>
    </source>
</evidence>
<evidence type="ECO:0000256" key="3">
    <source>
        <dbReference type="SAM" id="MobiDB-lite"/>
    </source>
</evidence>
<sequence length="430" mass="48905">MLVSGQSSTITSQPPSFEFRQEGIKIQFNFNTDRISSLRRIEHLLTSESLDQTLDLQSIVKSELDTLNQRNKILKIADRHGWDTVHEYLDDPLADNVEDASKLRTAVFRANRKRTANKPYSRGAKNLDPEMTTTVSKTTPSSSTTTDCAFTAKDQDTLPVSVPTKHVPSVVPSQHQPLLQVLHPCLNEKVEYDIEFDSYEYTDGIKTDSATWREISQFANSNQQFTGCEKSIFNIVRSSKAISTNKKYDVYFKKFKEWCITYKVIPLPASVSSVAVYISGLVQQSVSESVLLAHFYSIKWYHDFNLVCNPCEDKLIQMMIEGAKRILSKPVLKKEPITADHLQKIVDKIGSDRAHLPNVRICAMMLVGYAGFLRYSEIANLKMCNIKFFDTYVSLNIETGKTDVYRRELKVIASSTPTLCRLFFVKAIEY</sequence>
<dbReference type="SUPFAM" id="SSF47823">
    <property type="entry name" value="lambda integrase-like, N-terminal domain"/>
    <property type="match status" value="1"/>
</dbReference>
<comment type="caution">
    <text evidence="4">The sequence shown here is derived from an EMBL/GenBank/DDBJ whole genome shotgun (WGS) entry which is preliminary data.</text>
</comment>
<dbReference type="InterPro" id="IPR052925">
    <property type="entry name" value="Phage_Integrase-like_Recomb"/>
</dbReference>